<comment type="caution">
    <text evidence="2">The sequence shown here is derived from an EMBL/GenBank/DDBJ whole genome shotgun (WGS) entry which is preliminary data.</text>
</comment>
<feature type="region of interest" description="Disordered" evidence="1">
    <location>
        <begin position="226"/>
        <end position="261"/>
    </location>
</feature>
<dbReference type="STRING" id="27349.A0A0L6VFS8"/>
<dbReference type="EMBL" id="LAVV01006497">
    <property type="protein sequence ID" value="KNZ59613.1"/>
    <property type="molecule type" value="Genomic_DNA"/>
</dbReference>
<evidence type="ECO:0000256" key="1">
    <source>
        <dbReference type="SAM" id="MobiDB-lite"/>
    </source>
</evidence>
<dbReference type="AlphaFoldDB" id="A0A0L6VFS8"/>
<reference evidence="2 3" key="1">
    <citation type="submission" date="2015-08" db="EMBL/GenBank/DDBJ databases">
        <title>Next Generation Sequencing and Analysis of the Genome of Puccinia sorghi L Schw, the Causal Agent of Maize Common Rust.</title>
        <authorList>
            <person name="Rochi L."/>
            <person name="Burguener G."/>
            <person name="Darino M."/>
            <person name="Turjanski A."/>
            <person name="Kreff E."/>
            <person name="Dieguez M.J."/>
            <person name="Sacco F."/>
        </authorList>
    </citation>
    <scope>NUCLEOTIDE SEQUENCE [LARGE SCALE GENOMIC DNA]</scope>
    <source>
        <strain evidence="2 3">RO10H11247</strain>
    </source>
</reference>
<protein>
    <submittedName>
        <fullName evidence="2">Uncharacterized protein</fullName>
    </submittedName>
</protein>
<dbReference type="Proteomes" id="UP000037035">
    <property type="component" value="Unassembled WGS sequence"/>
</dbReference>
<keyword evidence="3" id="KW-1185">Reference proteome</keyword>
<name>A0A0L6VFS8_9BASI</name>
<accession>A0A0L6VFS8</accession>
<sequence length="283" mass="32120">MNLSAFIAYNIFILTHLGSKKIYYTQGLMVHLGLRILCPNLEEDLASLYNAAHCIPAITCFQDLVAAHAYDHMNFNPSQADNMSLLIHDYYQYVHWVVFLKYKKELKKTGKLAKESENKRISKDQERFPKQYQGILAPIGPHRNNEYNPKKKIYKIKNLPCYPLTGGKHQINRLLKAPALSNFKVATRAFTFISTILNAMAFLPDAKEFLYWEILVKPYGILDGSPKASSDADDEDDHDKAKNHDSKGKGHDLDSESLPDCSEDKNIEEGLAARILGCCQPIK</sequence>
<gene>
    <name evidence="2" type="ORF">VP01_1694g3</name>
</gene>
<feature type="compositionally biased region" description="Basic and acidic residues" evidence="1">
    <location>
        <begin position="238"/>
        <end position="254"/>
    </location>
</feature>
<dbReference type="VEuPathDB" id="FungiDB:VP01_1694g3"/>
<evidence type="ECO:0000313" key="2">
    <source>
        <dbReference type="EMBL" id="KNZ59613.1"/>
    </source>
</evidence>
<organism evidence="2 3">
    <name type="scientific">Puccinia sorghi</name>
    <dbReference type="NCBI Taxonomy" id="27349"/>
    <lineage>
        <taxon>Eukaryota</taxon>
        <taxon>Fungi</taxon>
        <taxon>Dikarya</taxon>
        <taxon>Basidiomycota</taxon>
        <taxon>Pucciniomycotina</taxon>
        <taxon>Pucciniomycetes</taxon>
        <taxon>Pucciniales</taxon>
        <taxon>Pucciniaceae</taxon>
        <taxon>Puccinia</taxon>
    </lineage>
</organism>
<evidence type="ECO:0000313" key="3">
    <source>
        <dbReference type="Proteomes" id="UP000037035"/>
    </source>
</evidence>
<proteinExistence type="predicted"/>